<dbReference type="Pfam" id="PF00208">
    <property type="entry name" value="ELFV_dehydrog"/>
    <property type="match status" value="1"/>
</dbReference>
<dbReference type="SMART" id="SM00839">
    <property type="entry name" value="ELFV_dehydrog"/>
    <property type="match status" value="1"/>
</dbReference>
<dbReference type="InterPro" id="IPR014362">
    <property type="entry name" value="Glu_DH"/>
</dbReference>
<evidence type="ECO:0000259" key="10">
    <source>
        <dbReference type="SMART" id="SM00839"/>
    </source>
</evidence>
<dbReference type="AlphaFoldDB" id="A0A451EQ45"/>
<dbReference type="InterPro" id="IPR036291">
    <property type="entry name" value="NAD(P)-bd_dom_sf"/>
</dbReference>
<evidence type="ECO:0000313" key="11">
    <source>
        <dbReference type="EMBL" id="AZS51949.1"/>
    </source>
</evidence>
<feature type="binding site" evidence="7">
    <location>
        <position position="190"/>
    </location>
    <ligand>
        <name>NAD(+)</name>
        <dbReference type="ChEBI" id="CHEBI:57540"/>
    </ligand>
</feature>
<feature type="binding site" evidence="7">
    <location>
        <position position="349"/>
    </location>
    <ligand>
        <name>substrate</name>
    </ligand>
</feature>
<organism evidence="11 12">
    <name type="scientific">Entomomonas moraniae</name>
    <dbReference type="NCBI Taxonomy" id="2213226"/>
    <lineage>
        <taxon>Bacteria</taxon>
        <taxon>Pseudomonadati</taxon>
        <taxon>Pseudomonadota</taxon>
        <taxon>Gammaproteobacteria</taxon>
        <taxon>Pseudomonadales</taxon>
        <taxon>Pseudomonadaceae</taxon>
        <taxon>Entomomonas</taxon>
    </lineage>
</organism>
<feature type="binding site" evidence="7">
    <location>
        <position position="221"/>
    </location>
    <ligand>
        <name>NAD(+)</name>
        <dbReference type="ChEBI" id="CHEBI:57540"/>
    </ligand>
</feature>
<feature type="binding site" evidence="7">
    <location>
        <position position="71"/>
    </location>
    <ligand>
        <name>substrate</name>
    </ligand>
</feature>
<reference evidence="12" key="1">
    <citation type="submission" date="2018-06" db="EMBL/GenBank/DDBJ databases">
        <title>Complete genome of Pseudomonas insecticola strain QZS01.</title>
        <authorList>
            <person name="Wang J."/>
            <person name="Su Q."/>
        </authorList>
    </citation>
    <scope>NUCLEOTIDE SEQUENCE [LARGE SCALE GENOMIC DNA]</scope>
    <source>
        <strain evidence="12">QZS01</strain>
    </source>
</reference>
<evidence type="ECO:0000256" key="4">
    <source>
        <dbReference type="ARBA" id="ARBA00048584"/>
    </source>
</evidence>
<dbReference type="GO" id="GO:0004354">
    <property type="term" value="F:glutamate dehydrogenase (NADP+) activity"/>
    <property type="evidence" value="ECO:0007669"/>
    <property type="project" value="UniProtKB-EC"/>
</dbReference>
<sequence>MSKHATAALENAHQQLDKIASFLKLDPAIHAILREPQRCLEVSIPIKMDDGTIKIFKGYRSMHCNAIGPGKGGIRYHPDVTMDEIKALSIWMTFKCGVLNLPYGGGKGGIVVDPKQLSKAELERLTRAYIRAISPVIGEQEDVPAPDVNTNPTIMGWMVDEYIKLNGNQFGVLTGKPLILGGSEGRVAATGKGTAIIVKELLQKLGINIKNAQVVIQGYGNAGSFAARFLHELGAKIIAISNSSGGVYNPQGIDPIEAERALENNKGIQSIAGVKPISNEDLLELECDVLVPAALENQITKDNAHKIKAKVIAEAANGPVSTEADDILLERGIIVTPDILTNAGGVTVSYFEWVQNRYGLYWSEREVNERLEESMIRAFDNVWNMYQNHNKAATLRMAAYMVSIDRLARAIKARGWV</sequence>
<dbReference type="KEGG" id="emo:DM558_14755"/>
<dbReference type="SUPFAM" id="SSF51735">
    <property type="entry name" value="NAD(P)-binding Rossmann-fold domains"/>
    <property type="match status" value="1"/>
</dbReference>
<name>A0A451EQ45_9GAMM</name>
<comment type="function">
    <text evidence="1">Catalyzes the reversible oxidative deamination of glutamate to alpha-ketoglutarate and ammonia.</text>
</comment>
<feature type="active site" description="Proton donor" evidence="6">
    <location>
        <position position="107"/>
    </location>
</feature>
<comment type="similarity">
    <text evidence="2 5 9">Belongs to the Glu/Leu/Phe/Val dehydrogenases family.</text>
</comment>
<evidence type="ECO:0000256" key="2">
    <source>
        <dbReference type="ARBA" id="ARBA00006382"/>
    </source>
</evidence>
<proteinExistence type="inferred from homology"/>
<dbReference type="Gene3D" id="3.40.50.10860">
    <property type="entry name" value="Leucine Dehydrogenase, chain A, domain 1"/>
    <property type="match status" value="1"/>
</dbReference>
<protein>
    <recommendedName>
        <fullName evidence="5">Glutamate dehydrogenase</fullName>
    </recommendedName>
</protein>
<dbReference type="InterPro" id="IPR046346">
    <property type="entry name" value="Aminoacid_DH-like_N_sf"/>
</dbReference>
<dbReference type="InterPro" id="IPR006095">
    <property type="entry name" value="Glu/Leu/Phe/Val/Trp_DH"/>
</dbReference>
<evidence type="ECO:0000313" key="12">
    <source>
        <dbReference type="Proteomes" id="UP000273143"/>
    </source>
</evidence>
<dbReference type="Pfam" id="PF02812">
    <property type="entry name" value="ELFV_dehydrog_N"/>
    <property type="match status" value="1"/>
</dbReference>
<gene>
    <name evidence="11" type="ORF">DM558_14755</name>
</gene>
<dbReference type="PRINTS" id="PR00082">
    <property type="entry name" value="GLFDHDRGNASE"/>
</dbReference>
<evidence type="ECO:0000256" key="3">
    <source>
        <dbReference type="ARBA" id="ARBA00023002"/>
    </source>
</evidence>
<dbReference type="PIRSF" id="PIRSF000185">
    <property type="entry name" value="Glu_DH"/>
    <property type="match status" value="1"/>
</dbReference>
<dbReference type="InterPro" id="IPR006097">
    <property type="entry name" value="Glu/Leu/Phe/Val/Trp_DH_dimer"/>
</dbReference>
<dbReference type="Proteomes" id="UP000273143">
    <property type="component" value="Chromosome"/>
</dbReference>
<keyword evidence="7" id="KW-0547">Nucleotide-binding</keyword>
<evidence type="ECO:0000256" key="5">
    <source>
        <dbReference type="PIRNR" id="PIRNR000185"/>
    </source>
</evidence>
<dbReference type="Gene3D" id="3.40.50.720">
    <property type="entry name" value="NAD(P)-binding Rossmann-like Domain"/>
    <property type="match status" value="1"/>
</dbReference>
<dbReference type="CDD" id="cd01076">
    <property type="entry name" value="NAD_bind_1_Glu_DH"/>
    <property type="match status" value="1"/>
</dbReference>
<keyword evidence="3 5" id="KW-0560">Oxidoreductase</keyword>
<dbReference type="RefSeq" id="WP_127164618.1">
    <property type="nucleotide sequence ID" value="NZ_CP029822.1"/>
</dbReference>
<evidence type="ECO:0000256" key="7">
    <source>
        <dbReference type="PIRSR" id="PIRSR000185-2"/>
    </source>
</evidence>
<dbReference type="InterPro" id="IPR033524">
    <property type="entry name" value="Glu/Leu/Phe/Val_DH_AS"/>
</dbReference>
<feature type="site" description="Important for catalysis" evidence="8">
    <location>
        <position position="147"/>
    </location>
</feature>
<feature type="binding site" evidence="7">
    <location>
        <position position="95"/>
    </location>
    <ligand>
        <name>substrate</name>
    </ligand>
</feature>
<feature type="domain" description="Glutamate/phenylalanine/leucine/valine/L-tryptophan dehydrogenase C-terminal" evidence="10">
    <location>
        <begin position="183"/>
        <end position="415"/>
    </location>
</feature>
<accession>A0A451EQ45</accession>
<keyword evidence="12" id="KW-1185">Reference proteome</keyword>
<dbReference type="GO" id="GO:0006538">
    <property type="term" value="P:L-glutamate catabolic process"/>
    <property type="evidence" value="ECO:0007669"/>
    <property type="project" value="TreeGrafter"/>
</dbReference>
<dbReference type="EMBL" id="CP029822">
    <property type="protein sequence ID" value="AZS51949.1"/>
    <property type="molecule type" value="Genomic_DNA"/>
</dbReference>
<evidence type="ECO:0000256" key="6">
    <source>
        <dbReference type="PIRSR" id="PIRSR000185-1"/>
    </source>
</evidence>
<comment type="catalytic activity">
    <reaction evidence="4">
        <text>L-glutamate + NADP(+) + H2O = 2-oxoglutarate + NH4(+) + NADPH + H(+)</text>
        <dbReference type="Rhea" id="RHEA:11612"/>
        <dbReference type="ChEBI" id="CHEBI:15377"/>
        <dbReference type="ChEBI" id="CHEBI:15378"/>
        <dbReference type="ChEBI" id="CHEBI:16810"/>
        <dbReference type="ChEBI" id="CHEBI:28938"/>
        <dbReference type="ChEBI" id="CHEBI:29985"/>
        <dbReference type="ChEBI" id="CHEBI:57783"/>
        <dbReference type="ChEBI" id="CHEBI:58349"/>
        <dbReference type="EC" id="1.4.1.4"/>
    </reaction>
</comment>
<dbReference type="SUPFAM" id="SSF53223">
    <property type="entry name" value="Aminoacid dehydrogenase-like, N-terminal domain"/>
    <property type="match status" value="1"/>
</dbReference>
<dbReference type="GO" id="GO:0004352">
    <property type="term" value="F:glutamate dehydrogenase (NAD+) activity"/>
    <property type="evidence" value="ECO:0007669"/>
    <property type="project" value="TreeGrafter"/>
</dbReference>
<evidence type="ECO:0000256" key="9">
    <source>
        <dbReference type="RuleBase" id="RU004417"/>
    </source>
</evidence>
<evidence type="ECO:0000256" key="1">
    <source>
        <dbReference type="ARBA" id="ARBA00003868"/>
    </source>
</evidence>
<evidence type="ECO:0000256" key="8">
    <source>
        <dbReference type="PIRSR" id="PIRSR000185-3"/>
    </source>
</evidence>
<dbReference type="GO" id="GO:0000166">
    <property type="term" value="F:nucleotide binding"/>
    <property type="evidence" value="ECO:0007669"/>
    <property type="project" value="UniProtKB-KW"/>
</dbReference>
<dbReference type="PROSITE" id="PS00074">
    <property type="entry name" value="GLFV_DEHYDROGENASE"/>
    <property type="match status" value="1"/>
</dbReference>
<keyword evidence="7" id="KW-0520">NAD</keyword>
<dbReference type="PANTHER" id="PTHR11606:SF13">
    <property type="entry name" value="GLUTAMATE DEHYDROGENASE 1, MITOCHONDRIAL"/>
    <property type="match status" value="1"/>
</dbReference>
<dbReference type="InterPro" id="IPR006096">
    <property type="entry name" value="Glu/Leu/Phe/Val/Trp_DH_C"/>
</dbReference>
<dbReference type="InterPro" id="IPR033922">
    <property type="entry name" value="NAD_bind_Glu_DH"/>
</dbReference>
<dbReference type="FunFam" id="3.40.50.10860:FF:000003">
    <property type="entry name" value="Glutamate dehydrogenase"/>
    <property type="match status" value="1"/>
</dbReference>
<dbReference type="PANTHER" id="PTHR11606">
    <property type="entry name" value="GLUTAMATE DEHYDROGENASE"/>
    <property type="match status" value="1"/>
</dbReference>